<keyword evidence="2" id="KW-1185">Reference proteome</keyword>
<gene>
    <name evidence="1" type="ORF">GCM10010178_24380</name>
</gene>
<dbReference type="Proteomes" id="UP000649573">
    <property type="component" value="Unassembled WGS sequence"/>
</dbReference>
<evidence type="ECO:0000313" key="1">
    <source>
        <dbReference type="EMBL" id="GGU31187.1"/>
    </source>
</evidence>
<proteinExistence type="predicted"/>
<sequence length="413" mass="44898">MNLPVLAGVEPGADFHAMVDAIAERVRPEKSWVAVLLDDQPDSSARLDLVRLAVIAALERGARAFQVVPVTACYWHPVGGEWLVSREEPARPFTFSNGSAQPPERTVTLAETGSGTVLVRVNGTQVEVRPPSEHQCRTLLESGVRGTPLRFPVFPSSGPSMIARGTGPHELVLWRCGLPATRFRLPGPVLAAIHVTDPYLESLTALIEVDGELVVHCEGNQDTGLHELRVPIGFSVAEEAERDLSPLYLDLDEPWRFGVYFRRAGQWWNLHYRGGDITLEPSRAVLHQPGSVPFHTKIDGAGRVLFGPDHSTAGLRDTGWTAWGPGLEDTVIPVPSGEQVLALTKIAGRPALLTREGDALRVRLETEARTVVEHAGPVVHHYGLPWVAVQRSAHLVEVLDVATGAVLHRLGTA</sequence>
<dbReference type="EMBL" id="BMRE01000007">
    <property type="protein sequence ID" value="GGU31187.1"/>
    <property type="molecule type" value="Genomic_DNA"/>
</dbReference>
<evidence type="ECO:0000313" key="2">
    <source>
        <dbReference type="Proteomes" id="UP000649573"/>
    </source>
</evidence>
<organism evidence="1 2">
    <name type="scientific">Lentzea flava</name>
    <dbReference type="NCBI Taxonomy" id="103732"/>
    <lineage>
        <taxon>Bacteria</taxon>
        <taxon>Bacillati</taxon>
        <taxon>Actinomycetota</taxon>
        <taxon>Actinomycetes</taxon>
        <taxon>Pseudonocardiales</taxon>
        <taxon>Pseudonocardiaceae</taxon>
        <taxon>Lentzea</taxon>
    </lineage>
</organism>
<reference evidence="2" key="1">
    <citation type="journal article" date="2019" name="Int. J. Syst. Evol. Microbiol.">
        <title>The Global Catalogue of Microorganisms (GCM) 10K type strain sequencing project: providing services to taxonomists for standard genome sequencing and annotation.</title>
        <authorList>
            <consortium name="The Broad Institute Genomics Platform"/>
            <consortium name="The Broad Institute Genome Sequencing Center for Infectious Disease"/>
            <person name="Wu L."/>
            <person name="Ma J."/>
        </authorList>
    </citation>
    <scope>NUCLEOTIDE SEQUENCE [LARGE SCALE GENOMIC DNA]</scope>
    <source>
        <strain evidence="2">JCM 3296</strain>
    </source>
</reference>
<name>A0ABQ2UFW2_9PSEU</name>
<accession>A0ABQ2UFW2</accession>
<dbReference type="RefSeq" id="WP_189253746.1">
    <property type="nucleotide sequence ID" value="NZ_BMRE01000007.1"/>
</dbReference>
<protein>
    <submittedName>
        <fullName evidence="1">Uncharacterized protein</fullName>
    </submittedName>
</protein>
<comment type="caution">
    <text evidence="1">The sequence shown here is derived from an EMBL/GenBank/DDBJ whole genome shotgun (WGS) entry which is preliminary data.</text>
</comment>